<gene>
    <name evidence="4" type="ORF">A4W93_23230</name>
</gene>
<dbReference type="PANTHER" id="PTHR46401">
    <property type="entry name" value="GLYCOSYLTRANSFERASE WBBK-RELATED"/>
    <property type="match status" value="1"/>
</dbReference>
<keyword evidence="5" id="KW-1185">Reference proteome</keyword>
<accession>A0A1W6LED8</accession>
<sequence length="394" mass="43594">MTGPCARPLRSLLVDPSLFTAPYDAALTSGLVSAGVEPQWATRPQRQNDRQEIPAERVDPFFYRHVDEAMPLPGKLRIVAKGLSHVAGLCGLVARVILRKPDVVHFQWTVVPPVDGIAIAVIRLFRPVVLTVHDTVAFNGERISWFQNLGFDWPIRLADRLIVHTRTGKQTLIERGVPAAKIAVIPHGPLKLHVTPPTPEQVADRDPRWTFVLFGEIKPYKGLDLLVEALAQLPEPTRRKARLVVAGRPRMDMAPIEARIAELGLGDTIEIRGRRQSEEEMALLFAQADSFVFPYHQIDASGVYFLTKAFSKWMIASRVGIFAEDMREEVDGRLIPVGDVAALTDALAHAIETRPAGATPLASDSWSAIGHETRALYESTRHAREKGLSPSPRA</sequence>
<dbReference type="EMBL" id="CP015118">
    <property type="protein sequence ID" value="ARN22587.1"/>
    <property type="molecule type" value="Genomic_DNA"/>
</dbReference>
<organism evidence="4 5">
    <name type="scientific">Piscinibacter gummiphilus</name>
    <dbReference type="NCBI Taxonomy" id="946333"/>
    <lineage>
        <taxon>Bacteria</taxon>
        <taxon>Pseudomonadati</taxon>
        <taxon>Pseudomonadota</taxon>
        <taxon>Betaproteobacteria</taxon>
        <taxon>Burkholderiales</taxon>
        <taxon>Sphaerotilaceae</taxon>
        <taxon>Piscinibacter</taxon>
    </lineage>
</organism>
<dbReference type="OrthoDB" id="9771846at2"/>
<dbReference type="STRING" id="946333.A4W93_23230"/>
<dbReference type="Pfam" id="PF13439">
    <property type="entry name" value="Glyco_transf_4"/>
    <property type="match status" value="1"/>
</dbReference>
<evidence type="ECO:0000259" key="2">
    <source>
        <dbReference type="Pfam" id="PF00534"/>
    </source>
</evidence>
<dbReference type="RefSeq" id="WP_085752892.1">
    <property type="nucleotide sequence ID" value="NZ_BSPR01000018.1"/>
</dbReference>
<dbReference type="InterPro" id="IPR028098">
    <property type="entry name" value="Glyco_trans_4-like_N"/>
</dbReference>
<dbReference type="AlphaFoldDB" id="A0A1W6LED8"/>
<proteinExistence type="predicted"/>
<evidence type="ECO:0000313" key="5">
    <source>
        <dbReference type="Proteomes" id="UP000193427"/>
    </source>
</evidence>
<evidence type="ECO:0000259" key="3">
    <source>
        <dbReference type="Pfam" id="PF13439"/>
    </source>
</evidence>
<dbReference type="Pfam" id="PF00534">
    <property type="entry name" value="Glycos_transf_1"/>
    <property type="match status" value="1"/>
</dbReference>
<keyword evidence="1" id="KW-0808">Transferase</keyword>
<protein>
    <recommendedName>
        <fullName evidence="6">Glycosyltransferase subfamily 4-like N-terminal domain-containing protein</fullName>
    </recommendedName>
</protein>
<dbReference type="Gene3D" id="3.40.50.2000">
    <property type="entry name" value="Glycogen Phosphorylase B"/>
    <property type="match status" value="2"/>
</dbReference>
<feature type="domain" description="Glycosyl transferase family 1" evidence="2">
    <location>
        <begin position="203"/>
        <end position="354"/>
    </location>
</feature>
<feature type="domain" description="Glycosyltransferase subfamily 4-like N-terminal" evidence="3">
    <location>
        <begin position="27"/>
        <end position="188"/>
    </location>
</feature>
<reference evidence="4 5" key="1">
    <citation type="submission" date="2016-04" db="EMBL/GenBank/DDBJ databases">
        <title>Complete genome sequence of natural rubber-degrading, novel Gram-negative bacterium, Rhizobacter gummiphilus strain NS21.</title>
        <authorList>
            <person name="Tabata M."/>
            <person name="Kasai D."/>
            <person name="Fukuda M."/>
        </authorList>
    </citation>
    <scope>NUCLEOTIDE SEQUENCE [LARGE SCALE GENOMIC DNA]</scope>
    <source>
        <strain evidence="4 5">NS21</strain>
    </source>
</reference>
<dbReference type="InterPro" id="IPR001296">
    <property type="entry name" value="Glyco_trans_1"/>
</dbReference>
<dbReference type="KEGG" id="rgu:A4W93_23230"/>
<evidence type="ECO:0008006" key="6">
    <source>
        <dbReference type="Google" id="ProtNLM"/>
    </source>
</evidence>
<name>A0A1W6LED8_9BURK</name>
<evidence type="ECO:0000256" key="1">
    <source>
        <dbReference type="ARBA" id="ARBA00022679"/>
    </source>
</evidence>
<dbReference type="GO" id="GO:0016757">
    <property type="term" value="F:glycosyltransferase activity"/>
    <property type="evidence" value="ECO:0007669"/>
    <property type="project" value="TreeGrafter"/>
</dbReference>
<dbReference type="GO" id="GO:0009103">
    <property type="term" value="P:lipopolysaccharide biosynthetic process"/>
    <property type="evidence" value="ECO:0007669"/>
    <property type="project" value="TreeGrafter"/>
</dbReference>
<dbReference type="SUPFAM" id="SSF53756">
    <property type="entry name" value="UDP-Glycosyltransferase/glycogen phosphorylase"/>
    <property type="match status" value="1"/>
</dbReference>
<dbReference type="PANTHER" id="PTHR46401:SF2">
    <property type="entry name" value="GLYCOSYLTRANSFERASE WBBK-RELATED"/>
    <property type="match status" value="1"/>
</dbReference>
<evidence type="ECO:0000313" key="4">
    <source>
        <dbReference type="EMBL" id="ARN22587.1"/>
    </source>
</evidence>
<dbReference type="Proteomes" id="UP000193427">
    <property type="component" value="Chromosome"/>
</dbReference>